<dbReference type="PANTHER" id="PTHR33751">
    <property type="entry name" value="CBB3-TYPE CYTOCHROME C OXIDASE SUBUNIT FIXP"/>
    <property type="match status" value="1"/>
</dbReference>
<evidence type="ECO:0000256" key="4">
    <source>
        <dbReference type="ARBA" id="ARBA00022982"/>
    </source>
</evidence>
<dbReference type="SUPFAM" id="SSF46626">
    <property type="entry name" value="Cytochrome c"/>
    <property type="match status" value="1"/>
</dbReference>
<dbReference type="GO" id="GO:0046872">
    <property type="term" value="F:metal ion binding"/>
    <property type="evidence" value="ECO:0007669"/>
    <property type="project" value="UniProtKB-KW"/>
</dbReference>
<evidence type="ECO:0000256" key="7">
    <source>
        <dbReference type="SAM" id="SignalP"/>
    </source>
</evidence>
<dbReference type="InterPro" id="IPR036909">
    <property type="entry name" value="Cyt_c-like_dom_sf"/>
</dbReference>
<keyword evidence="7" id="KW-0732">Signal</keyword>
<sequence>MKFKWTMGAALLAGGAAAMAQDPQALYLRSLAATCAACHGTHGRAVAGPGVSALAGMDKDDLVRRLHAFKSGARPATVMQQISLGYSDAQIEQIAGYLARQKP</sequence>
<dbReference type="GO" id="GO:0009055">
    <property type="term" value="F:electron transfer activity"/>
    <property type="evidence" value="ECO:0007669"/>
    <property type="project" value="InterPro"/>
</dbReference>
<evidence type="ECO:0000259" key="8">
    <source>
        <dbReference type="PROSITE" id="PS51007"/>
    </source>
</evidence>
<proteinExistence type="predicted"/>
<accession>A0A515D6V7</accession>
<dbReference type="PANTHER" id="PTHR33751:SF9">
    <property type="entry name" value="CYTOCHROME C4"/>
    <property type="match status" value="1"/>
</dbReference>
<evidence type="ECO:0000313" key="10">
    <source>
        <dbReference type="Proteomes" id="UP000316798"/>
    </source>
</evidence>
<dbReference type="OrthoDB" id="8526831at2"/>
<keyword evidence="4" id="KW-0249">Electron transport</keyword>
<keyword evidence="2 6" id="KW-0349">Heme</keyword>
<dbReference type="InterPro" id="IPR009056">
    <property type="entry name" value="Cyt_c-like_dom"/>
</dbReference>
<evidence type="ECO:0000256" key="1">
    <source>
        <dbReference type="ARBA" id="ARBA00022448"/>
    </source>
</evidence>
<evidence type="ECO:0000256" key="6">
    <source>
        <dbReference type="PROSITE-ProRule" id="PRU00433"/>
    </source>
</evidence>
<evidence type="ECO:0000256" key="3">
    <source>
        <dbReference type="ARBA" id="ARBA00022723"/>
    </source>
</evidence>
<feature type="signal peptide" evidence="7">
    <location>
        <begin position="1"/>
        <end position="20"/>
    </location>
</feature>
<organism evidence="9 10">
    <name type="scientific">Rhodoferax sediminis</name>
    <dbReference type="NCBI Taxonomy" id="2509614"/>
    <lineage>
        <taxon>Bacteria</taxon>
        <taxon>Pseudomonadati</taxon>
        <taxon>Pseudomonadota</taxon>
        <taxon>Betaproteobacteria</taxon>
        <taxon>Burkholderiales</taxon>
        <taxon>Comamonadaceae</taxon>
        <taxon>Rhodoferax</taxon>
    </lineage>
</organism>
<evidence type="ECO:0000256" key="2">
    <source>
        <dbReference type="ARBA" id="ARBA00022617"/>
    </source>
</evidence>
<dbReference type="GO" id="GO:0020037">
    <property type="term" value="F:heme binding"/>
    <property type="evidence" value="ECO:0007669"/>
    <property type="project" value="InterPro"/>
</dbReference>
<evidence type="ECO:0000256" key="5">
    <source>
        <dbReference type="ARBA" id="ARBA00023004"/>
    </source>
</evidence>
<dbReference type="Pfam" id="PF00034">
    <property type="entry name" value="Cytochrom_C"/>
    <property type="match status" value="1"/>
</dbReference>
<keyword evidence="3 6" id="KW-0479">Metal-binding</keyword>
<keyword evidence="5 6" id="KW-0408">Iron</keyword>
<dbReference type="AlphaFoldDB" id="A0A515D6V7"/>
<dbReference type="RefSeq" id="WP_142817263.1">
    <property type="nucleotide sequence ID" value="NZ_CP035503.1"/>
</dbReference>
<protein>
    <submittedName>
        <fullName evidence="9">C-type cytochrome</fullName>
    </submittedName>
</protein>
<dbReference type="EMBL" id="CP035503">
    <property type="protein sequence ID" value="QDL36118.1"/>
    <property type="molecule type" value="Genomic_DNA"/>
</dbReference>
<dbReference type="Proteomes" id="UP000316798">
    <property type="component" value="Chromosome"/>
</dbReference>
<keyword evidence="1" id="KW-0813">Transport</keyword>
<dbReference type="PROSITE" id="PS51007">
    <property type="entry name" value="CYTC"/>
    <property type="match status" value="1"/>
</dbReference>
<reference evidence="9 10" key="1">
    <citation type="submission" date="2019-01" db="EMBL/GenBank/DDBJ databases">
        <title>Genomic insights into a novel species Rhodoferax sp.</title>
        <authorList>
            <person name="Jin L."/>
        </authorList>
    </citation>
    <scope>NUCLEOTIDE SEQUENCE [LARGE SCALE GENOMIC DNA]</scope>
    <source>
        <strain evidence="9 10">CHu59-6-5</strain>
    </source>
</reference>
<keyword evidence="10" id="KW-1185">Reference proteome</keyword>
<dbReference type="Gene3D" id="1.10.760.10">
    <property type="entry name" value="Cytochrome c-like domain"/>
    <property type="match status" value="1"/>
</dbReference>
<evidence type="ECO:0000313" key="9">
    <source>
        <dbReference type="EMBL" id="QDL36118.1"/>
    </source>
</evidence>
<feature type="chain" id="PRO_5022238963" evidence="7">
    <location>
        <begin position="21"/>
        <end position="103"/>
    </location>
</feature>
<gene>
    <name evidence="9" type="ORF">EUB48_01510</name>
</gene>
<feature type="domain" description="Cytochrome c" evidence="8">
    <location>
        <begin position="18"/>
        <end position="102"/>
    </location>
</feature>
<dbReference type="InterPro" id="IPR050597">
    <property type="entry name" value="Cytochrome_c_Oxidase_Subunit"/>
</dbReference>
<dbReference type="KEGG" id="rhf:EUB48_01510"/>
<name>A0A515D6V7_9BURK</name>